<evidence type="ECO:0000313" key="1">
    <source>
        <dbReference type="EMBL" id="MFD2614168.1"/>
    </source>
</evidence>
<gene>
    <name evidence="1" type="ORF">ACFSUF_17305</name>
</gene>
<organism evidence="1 2">
    <name type="scientific">Paenibacillus gansuensis</name>
    <dbReference type="NCBI Taxonomy" id="306542"/>
    <lineage>
        <taxon>Bacteria</taxon>
        <taxon>Bacillati</taxon>
        <taxon>Bacillota</taxon>
        <taxon>Bacilli</taxon>
        <taxon>Bacillales</taxon>
        <taxon>Paenibacillaceae</taxon>
        <taxon>Paenibacillus</taxon>
    </lineage>
</organism>
<accession>A0ABW5PG19</accession>
<name>A0ABW5PG19_9BACL</name>
<evidence type="ECO:0008006" key="3">
    <source>
        <dbReference type="Google" id="ProtNLM"/>
    </source>
</evidence>
<protein>
    <recommendedName>
        <fullName evidence="3">TNFR-Cys domain-containing protein</fullName>
    </recommendedName>
</protein>
<comment type="caution">
    <text evidence="1">The sequence shown here is derived from an EMBL/GenBank/DDBJ whole genome shotgun (WGS) entry which is preliminary data.</text>
</comment>
<dbReference type="Proteomes" id="UP001597541">
    <property type="component" value="Unassembled WGS sequence"/>
</dbReference>
<keyword evidence="2" id="KW-1185">Reference proteome</keyword>
<reference evidence="2" key="1">
    <citation type="journal article" date="2019" name="Int. J. Syst. Evol. Microbiol.">
        <title>The Global Catalogue of Microorganisms (GCM) 10K type strain sequencing project: providing services to taxonomists for standard genome sequencing and annotation.</title>
        <authorList>
            <consortium name="The Broad Institute Genomics Platform"/>
            <consortium name="The Broad Institute Genome Sequencing Center for Infectious Disease"/>
            <person name="Wu L."/>
            <person name="Ma J."/>
        </authorList>
    </citation>
    <scope>NUCLEOTIDE SEQUENCE [LARGE SCALE GENOMIC DNA]</scope>
    <source>
        <strain evidence="2">KCTC 3950</strain>
    </source>
</reference>
<dbReference type="RefSeq" id="WP_377604733.1">
    <property type="nucleotide sequence ID" value="NZ_JBHUME010000010.1"/>
</dbReference>
<dbReference type="EMBL" id="JBHUME010000010">
    <property type="protein sequence ID" value="MFD2614168.1"/>
    <property type="molecule type" value="Genomic_DNA"/>
</dbReference>
<proteinExistence type="predicted"/>
<sequence length="81" mass="9385">MKIKILKKERLIIVEDYFKIGGAPEPDNYCVSCSNGLFYYDRYDATFCAYCDEWVTANCGKIDCFYCNTRPSTPLEIKTLD</sequence>
<evidence type="ECO:0000313" key="2">
    <source>
        <dbReference type="Proteomes" id="UP001597541"/>
    </source>
</evidence>